<dbReference type="SMART" id="SM00261">
    <property type="entry name" value="FU"/>
    <property type="match status" value="2"/>
</dbReference>
<dbReference type="InterPro" id="IPR006212">
    <property type="entry name" value="Furin_repeat"/>
</dbReference>
<organism evidence="3 4">
    <name type="scientific">Blepharisma stoltei</name>
    <dbReference type="NCBI Taxonomy" id="1481888"/>
    <lineage>
        <taxon>Eukaryota</taxon>
        <taxon>Sar</taxon>
        <taxon>Alveolata</taxon>
        <taxon>Ciliophora</taxon>
        <taxon>Postciliodesmatophora</taxon>
        <taxon>Heterotrichea</taxon>
        <taxon>Heterotrichida</taxon>
        <taxon>Blepharismidae</taxon>
        <taxon>Blepharisma</taxon>
    </lineage>
</organism>
<protein>
    <submittedName>
        <fullName evidence="3">Uncharacterized protein</fullName>
    </submittedName>
</protein>
<accession>A0AAU9J0D3</accession>
<evidence type="ECO:0000313" key="3">
    <source>
        <dbReference type="EMBL" id="CAG9320603.1"/>
    </source>
</evidence>
<dbReference type="Pfam" id="PF12141">
    <property type="entry name" value="BMT"/>
    <property type="match status" value="1"/>
</dbReference>
<comment type="similarity">
    <text evidence="1">Belongs to the BMT family.</text>
</comment>
<evidence type="ECO:0000256" key="2">
    <source>
        <dbReference type="SAM" id="SignalP"/>
    </source>
</evidence>
<proteinExistence type="inferred from homology"/>
<sequence>MPKGLLLLLSLLWVRISSETEFQIRNGCPFFDINSKINLLQEDTYFNDNEKLEVYIKGFINKESLFSTIHQVIPNDWKEKVQIKDIRYLHPSAVWVPERNLFLVAMRVWVLSRICFIYTTFYDKDWKEVKDEIIIGSTKVPSVLDIPHSWSIENSGPEDGRLFRAFSDQFFIAFNMKKLDLSARPMFIYSYTTKKTQQLFIPEHQGKVVIMEKNWSPLIIDNEHLYFVYNFENFQIINCKTDGNCIRVHGDYKWKPGFLRGGSPFVRFRNSNYYIALSWTHTELPKEGWCYLYRPALTIAYAAAANPDFDLVYTSEPIDFHKRLFIKPAGPKDSLDDINSCHTWLMSNSIAKWDFENDIVDITLTHQDNYPVAVKATGLTKLVKSIIELYEYGKLPQEDHCADKLLYFYYNRDDLAYPGKGMEEGEFEKKIKPNCQKGEYVEPASDSCQKCHKLCAECEVYDYCKSCADPNSSPVSGYCICNDGYYSKGDICKKCSNGCAKCSARNNCLACKNPNTVIDNGICKCVEGFVEVYDQASSEFVCKTYDPNQKFGCYRGRSEIELSEYQNVMKMTFGYQETGQRLGVFLSTQKELPSIEENKFCESDITKNKVETLKTSWIEDGFEIEVDIKITKLK</sequence>
<gene>
    <name evidence="3" type="ORF">BSTOLATCC_MIC26517</name>
</gene>
<feature type="signal peptide" evidence="2">
    <location>
        <begin position="1"/>
        <end position="18"/>
    </location>
</feature>
<evidence type="ECO:0000256" key="1">
    <source>
        <dbReference type="ARBA" id="ARBA00009486"/>
    </source>
</evidence>
<evidence type="ECO:0000313" key="4">
    <source>
        <dbReference type="Proteomes" id="UP001162131"/>
    </source>
</evidence>
<comment type="caution">
    <text evidence="3">The sequence shown here is derived from an EMBL/GenBank/DDBJ whole genome shotgun (WGS) entry which is preliminary data.</text>
</comment>
<dbReference type="CDD" id="cd19941">
    <property type="entry name" value="TIL"/>
    <property type="match status" value="1"/>
</dbReference>
<dbReference type="SUPFAM" id="SSF57184">
    <property type="entry name" value="Growth factor receptor domain"/>
    <property type="match status" value="1"/>
</dbReference>
<dbReference type="GO" id="GO:0000030">
    <property type="term" value="F:mannosyltransferase activity"/>
    <property type="evidence" value="ECO:0007669"/>
    <property type="project" value="InterPro"/>
</dbReference>
<name>A0AAU9J0D3_9CILI</name>
<dbReference type="InterPro" id="IPR009030">
    <property type="entry name" value="Growth_fac_rcpt_cys_sf"/>
</dbReference>
<dbReference type="Gene3D" id="2.10.220.10">
    <property type="entry name" value="Hormone Receptor, Insulin-like Growth Factor Receptor 1, Chain A, domain 2"/>
    <property type="match status" value="1"/>
</dbReference>
<dbReference type="EMBL" id="CAJZBQ010000025">
    <property type="protein sequence ID" value="CAG9320603.1"/>
    <property type="molecule type" value="Genomic_DNA"/>
</dbReference>
<dbReference type="Proteomes" id="UP001162131">
    <property type="component" value="Unassembled WGS sequence"/>
</dbReference>
<feature type="chain" id="PRO_5043964528" evidence="2">
    <location>
        <begin position="19"/>
        <end position="634"/>
    </location>
</feature>
<reference evidence="3" key="1">
    <citation type="submission" date="2021-09" db="EMBL/GenBank/DDBJ databases">
        <authorList>
            <consortium name="AG Swart"/>
            <person name="Singh M."/>
            <person name="Singh A."/>
            <person name="Seah K."/>
            <person name="Emmerich C."/>
        </authorList>
    </citation>
    <scope>NUCLEOTIDE SEQUENCE</scope>
    <source>
        <strain evidence="3">ATCC30299</strain>
    </source>
</reference>
<keyword evidence="2" id="KW-0732">Signal</keyword>
<dbReference type="InterPro" id="IPR021988">
    <property type="entry name" value="BMT1"/>
</dbReference>
<keyword evidence="4" id="KW-1185">Reference proteome</keyword>
<dbReference type="AlphaFoldDB" id="A0AAU9J0D3"/>